<accession>A0A813R583</accession>
<dbReference type="AlphaFoldDB" id="A0A813R583"/>
<evidence type="ECO:0000313" key="2">
    <source>
        <dbReference type="Proteomes" id="UP000663879"/>
    </source>
</evidence>
<organism evidence="1 2">
    <name type="scientific">Brachionus calyciflorus</name>
    <dbReference type="NCBI Taxonomy" id="104777"/>
    <lineage>
        <taxon>Eukaryota</taxon>
        <taxon>Metazoa</taxon>
        <taxon>Spiralia</taxon>
        <taxon>Gnathifera</taxon>
        <taxon>Rotifera</taxon>
        <taxon>Eurotatoria</taxon>
        <taxon>Monogononta</taxon>
        <taxon>Pseudotrocha</taxon>
        <taxon>Ploima</taxon>
        <taxon>Brachionidae</taxon>
        <taxon>Brachionus</taxon>
    </lineage>
</organism>
<dbReference type="Proteomes" id="UP000663879">
    <property type="component" value="Unassembled WGS sequence"/>
</dbReference>
<gene>
    <name evidence="1" type="ORF">OXX778_LOCUS5264</name>
</gene>
<sequence>MNQVRSVILEYYSNLINEIDFKTEKALCELKNQVFENQINYDRNKIVAKIKDIEKIKLNSLKDSDSIFNGLFCIFISANEVYLSRLNEDNPDFDKSFYFHERIGQLAIINYNFDIKTVNQLMRNNYQNYYQNYEFEITPEYLVFSKLIESKKDQLIIDLTEIENNRMHRLDIRKCYGDLNANSLTFINTCLNVQSIKILEIKNFRIDQLDKNIFQPFKYLTKLLLNVRYVGSLNEEVFNGLENLEILKLYNSKNLKPEANAFKKLINLKELVLDQVLFYENGIFNDLKNLKILVLINSYIITDMNNFNHLQSLETLKMNCSGWHSVFGEKDTNYLVNLSKLKCLESFYVEERFIINPNLEILNVNCIEPKFLLSFKMLKFCKISINFEFQVLILNELQQLEFLDLYLENDLNKKITNLFEYLNFPKLKFLVLNCKNVPKFNASFQNLQGLELIEPTFIPHDQFVNLVSLEYLAITIPGVNMFRKFISTNFQSLNKLKYLKIESMTIGLDEESEELKYTKKTLVKFFQDPKKILGYTDLDIRQFFIEVKWKDEIISEKDFFEKYLQVSERVREFILSDESNYFRDCFYQTNSRQLNFDLNFDDYNDCESFNDYYENDDLDEFYDYDDENGGE</sequence>
<dbReference type="Gene3D" id="3.80.10.10">
    <property type="entry name" value="Ribonuclease Inhibitor"/>
    <property type="match status" value="1"/>
</dbReference>
<dbReference type="OrthoDB" id="827707at2759"/>
<dbReference type="EMBL" id="CAJNOC010000562">
    <property type="protein sequence ID" value="CAF0777187.1"/>
    <property type="molecule type" value="Genomic_DNA"/>
</dbReference>
<name>A0A813R583_9BILA</name>
<dbReference type="PANTHER" id="PTHR47186:SF3">
    <property type="entry name" value="OS09G0267800 PROTEIN"/>
    <property type="match status" value="1"/>
</dbReference>
<comment type="caution">
    <text evidence="1">The sequence shown here is derived from an EMBL/GenBank/DDBJ whole genome shotgun (WGS) entry which is preliminary data.</text>
</comment>
<protein>
    <submittedName>
        <fullName evidence="1">Uncharacterized protein</fullName>
    </submittedName>
</protein>
<keyword evidence="2" id="KW-1185">Reference proteome</keyword>
<evidence type="ECO:0000313" key="1">
    <source>
        <dbReference type="EMBL" id="CAF0777187.1"/>
    </source>
</evidence>
<proteinExistence type="predicted"/>
<dbReference type="InterPro" id="IPR032675">
    <property type="entry name" value="LRR_dom_sf"/>
</dbReference>
<dbReference type="PANTHER" id="PTHR47186">
    <property type="entry name" value="LEUCINE-RICH REPEAT-CONTAINING PROTEIN 57"/>
    <property type="match status" value="1"/>
</dbReference>
<reference evidence="1" key="1">
    <citation type="submission" date="2021-02" db="EMBL/GenBank/DDBJ databases">
        <authorList>
            <person name="Nowell W R."/>
        </authorList>
    </citation>
    <scope>NUCLEOTIDE SEQUENCE</scope>
    <source>
        <strain evidence="1">Ploen Becks lab</strain>
    </source>
</reference>
<dbReference type="SUPFAM" id="SSF52058">
    <property type="entry name" value="L domain-like"/>
    <property type="match status" value="1"/>
</dbReference>